<feature type="compositionally biased region" description="Low complexity" evidence="1">
    <location>
        <begin position="42"/>
        <end position="67"/>
    </location>
</feature>
<evidence type="ECO:0000256" key="1">
    <source>
        <dbReference type="SAM" id="MobiDB-lite"/>
    </source>
</evidence>
<dbReference type="Proteomes" id="UP000825935">
    <property type="component" value="Chromosome 5"/>
</dbReference>
<dbReference type="AlphaFoldDB" id="A0A8T2UQQ9"/>
<reference evidence="2" key="1">
    <citation type="submission" date="2021-08" db="EMBL/GenBank/DDBJ databases">
        <title>WGS assembly of Ceratopteris richardii.</title>
        <authorList>
            <person name="Marchant D.B."/>
            <person name="Chen G."/>
            <person name="Jenkins J."/>
            <person name="Shu S."/>
            <person name="Leebens-Mack J."/>
            <person name="Grimwood J."/>
            <person name="Schmutz J."/>
            <person name="Soltis P."/>
            <person name="Soltis D."/>
            <person name="Chen Z.-H."/>
        </authorList>
    </citation>
    <scope>NUCLEOTIDE SEQUENCE</scope>
    <source>
        <strain evidence="2">Whitten #5841</strain>
        <tissue evidence="2">Leaf</tissue>
    </source>
</reference>
<feature type="region of interest" description="Disordered" evidence="1">
    <location>
        <begin position="34"/>
        <end position="100"/>
    </location>
</feature>
<dbReference type="GO" id="GO:0005778">
    <property type="term" value="C:peroxisomal membrane"/>
    <property type="evidence" value="ECO:0007669"/>
    <property type="project" value="TreeGrafter"/>
</dbReference>
<dbReference type="Pfam" id="PF04614">
    <property type="entry name" value="Pex19"/>
    <property type="match status" value="1"/>
</dbReference>
<dbReference type="PANTHER" id="PTHR12774">
    <property type="entry name" value="PEROXISOMAL BIOGENESIS FACTOR 19"/>
    <property type="match status" value="1"/>
</dbReference>
<name>A0A8T2UQQ9_CERRI</name>
<gene>
    <name evidence="2" type="ORF">KP509_05G002000</name>
</gene>
<keyword evidence="3" id="KW-1185">Reference proteome</keyword>
<evidence type="ECO:0000313" key="3">
    <source>
        <dbReference type="Proteomes" id="UP000825935"/>
    </source>
</evidence>
<proteinExistence type="predicted"/>
<evidence type="ECO:0000313" key="2">
    <source>
        <dbReference type="EMBL" id="KAH7436093.1"/>
    </source>
</evidence>
<dbReference type="PANTHER" id="PTHR12774:SF2">
    <property type="entry name" value="PEROXISOMAL BIOGENESIS FACTOR 19"/>
    <property type="match status" value="1"/>
</dbReference>
<dbReference type="InterPro" id="IPR038322">
    <property type="entry name" value="Pex19_C_sf"/>
</dbReference>
<comment type="caution">
    <text evidence="2">The sequence shown here is derived from an EMBL/GenBank/DDBJ whole genome shotgun (WGS) entry which is preliminary data.</text>
</comment>
<sequence>MLYSIYASCCNQFYSFAFHIGALNDFRLHDGEKSAEMRSTEESSTSSDSQEKTSLGKGLGLGLPALGSREKRAGPKKSIANAKTSSSSKVDEKASNAASMTDTLEELAQKTRQTLEEMDMSDQNEAVDKLVESLAKQFEELGSSEDMQSIMDVILRPLLSKEVLHEPMMEFREKYPKWLEVNKAALSVEDFDRYSRQYGYIKELCEVYDTTPDDFPRIVDIVQNMQTCGQPPNDLVEDLAPGMDLGGDNFAFLADILKGSDQNVGHGPSQNCNMM</sequence>
<accession>A0A8T2UQQ9</accession>
<dbReference type="GO" id="GO:0033328">
    <property type="term" value="F:peroxisome membrane targeting sequence binding"/>
    <property type="evidence" value="ECO:0007669"/>
    <property type="project" value="TreeGrafter"/>
</dbReference>
<dbReference type="InterPro" id="IPR006708">
    <property type="entry name" value="Pex19"/>
</dbReference>
<dbReference type="OMA" id="PMSTDAH"/>
<dbReference type="Gene3D" id="1.20.120.900">
    <property type="entry name" value="Pex19, mPTS binding domain"/>
    <property type="match status" value="1"/>
</dbReference>
<dbReference type="OrthoDB" id="21292at2759"/>
<organism evidence="2 3">
    <name type="scientific">Ceratopteris richardii</name>
    <name type="common">Triangle waterfern</name>
    <dbReference type="NCBI Taxonomy" id="49495"/>
    <lineage>
        <taxon>Eukaryota</taxon>
        <taxon>Viridiplantae</taxon>
        <taxon>Streptophyta</taxon>
        <taxon>Embryophyta</taxon>
        <taxon>Tracheophyta</taxon>
        <taxon>Polypodiopsida</taxon>
        <taxon>Polypodiidae</taxon>
        <taxon>Polypodiales</taxon>
        <taxon>Pteridineae</taxon>
        <taxon>Pteridaceae</taxon>
        <taxon>Parkerioideae</taxon>
        <taxon>Ceratopteris</taxon>
    </lineage>
</organism>
<dbReference type="GO" id="GO:0045046">
    <property type="term" value="P:protein import into peroxisome membrane"/>
    <property type="evidence" value="ECO:0007669"/>
    <property type="project" value="TreeGrafter"/>
</dbReference>
<protein>
    <submittedName>
        <fullName evidence="2">Uncharacterized protein</fullName>
    </submittedName>
</protein>
<dbReference type="EMBL" id="CM035410">
    <property type="protein sequence ID" value="KAH7436093.1"/>
    <property type="molecule type" value="Genomic_DNA"/>
</dbReference>